<sequence>MECCCPLGMGMPYCFTPPYPEMGFRGKNQENHTEFHLYGLEEQGKCGLWRSTKKTN</sequence>
<reference evidence="1" key="1">
    <citation type="submission" date="2010-04" db="EMBL/GenBank/DDBJ databases">
        <authorList>
            <person name="Reid K.E."/>
            <person name="Liao N."/>
            <person name="Chan S."/>
            <person name="Docking R."/>
            <person name="Taylor G."/>
            <person name="Moore R."/>
            <person name="Mayo M."/>
            <person name="Munro S."/>
            <person name="King J."/>
            <person name="Yanchuk A."/>
            <person name="Holt R."/>
            <person name="Jones S."/>
            <person name="Marra M."/>
            <person name="Ritland C.E."/>
            <person name="Ritland K."/>
            <person name="Bohlmann J."/>
        </authorList>
    </citation>
    <scope>NUCLEOTIDE SEQUENCE</scope>
    <source>
        <tissue evidence="1">Bud</tissue>
    </source>
</reference>
<name>D5AA75_PICSI</name>
<accession>D5AA75</accession>
<proteinExistence type="evidence at transcript level"/>
<dbReference type="AlphaFoldDB" id="D5AA75"/>
<evidence type="ECO:0000313" key="1">
    <source>
        <dbReference type="EMBL" id="ADE76444.1"/>
    </source>
</evidence>
<protein>
    <submittedName>
        <fullName evidence="1">Uncharacterized protein</fullName>
    </submittedName>
</protein>
<dbReference type="EMBL" id="BT123103">
    <property type="protein sequence ID" value="ADE76444.1"/>
    <property type="molecule type" value="mRNA"/>
</dbReference>
<organism evidence="1">
    <name type="scientific">Picea sitchensis</name>
    <name type="common">Sitka spruce</name>
    <name type="synonym">Pinus sitchensis</name>
    <dbReference type="NCBI Taxonomy" id="3332"/>
    <lineage>
        <taxon>Eukaryota</taxon>
        <taxon>Viridiplantae</taxon>
        <taxon>Streptophyta</taxon>
        <taxon>Embryophyta</taxon>
        <taxon>Tracheophyta</taxon>
        <taxon>Spermatophyta</taxon>
        <taxon>Pinopsida</taxon>
        <taxon>Pinidae</taxon>
        <taxon>Conifers I</taxon>
        <taxon>Pinales</taxon>
        <taxon>Pinaceae</taxon>
        <taxon>Picea</taxon>
    </lineage>
</organism>